<name>A0A1D1UY16_RAMVA</name>
<dbReference type="GO" id="GO:0030154">
    <property type="term" value="P:cell differentiation"/>
    <property type="evidence" value="ECO:0007669"/>
    <property type="project" value="UniProtKB-KW"/>
</dbReference>
<comment type="function">
    <text evidence="1">JanA and janB regulate somatic sex differentiation.</text>
</comment>
<gene>
    <name evidence="7" type="primary">RvY_04300-1</name>
    <name evidence="7" type="synonym">RvY_04300.1</name>
    <name evidence="7" type="ORF">RvY_04300</name>
</gene>
<keyword evidence="3" id="KW-0221">Differentiation</keyword>
<proteinExistence type="inferred from homology"/>
<dbReference type="PANTHER" id="PTHR12258">
    <property type="entry name" value="JANUS-A/JANUS-B"/>
    <property type="match status" value="1"/>
</dbReference>
<evidence type="ECO:0000256" key="2">
    <source>
        <dbReference type="ARBA" id="ARBA00010971"/>
    </source>
</evidence>
<evidence type="ECO:0000256" key="1">
    <source>
        <dbReference type="ARBA" id="ARBA00002508"/>
    </source>
</evidence>
<dbReference type="OrthoDB" id="10249612at2759"/>
<dbReference type="EMBL" id="BDGG01000002">
    <property type="protein sequence ID" value="GAU92187.1"/>
    <property type="molecule type" value="Genomic_DNA"/>
</dbReference>
<evidence type="ECO:0000256" key="3">
    <source>
        <dbReference type="ARBA" id="ARBA00022782"/>
    </source>
</evidence>
<dbReference type="GO" id="GO:0007548">
    <property type="term" value="P:sex differentiation"/>
    <property type="evidence" value="ECO:0007669"/>
    <property type="project" value="UniProtKB-KW"/>
</dbReference>
<feature type="active site" description="Proton acceptor" evidence="5">
    <location>
        <position position="44"/>
    </location>
</feature>
<dbReference type="AlphaFoldDB" id="A0A1D1UY16"/>
<organism evidence="7 8">
    <name type="scientific">Ramazzottius varieornatus</name>
    <name type="common">Water bear</name>
    <name type="synonym">Tardigrade</name>
    <dbReference type="NCBI Taxonomy" id="947166"/>
    <lineage>
        <taxon>Eukaryota</taxon>
        <taxon>Metazoa</taxon>
        <taxon>Ecdysozoa</taxon>
        <taxon>Tardigrada</taxon>
        <taxon>Eutardigrada</taxon>
        <taxon>Parachela</taxon>
        <taxon>Hypsibioidea</taxon>
        <taxon>Ramazzottiidae</taxon>
        <taxon>Ramazzottius</taxon>
    </lineage>
</organism>
<keyword evidence="8" id="KW-1185">Reference proteome</keyword>
<evidence type="ECO:0000313" key="7">
    <source>
        <dbReference type="EMBL" id="GAU92187.1"/>
    </source>
</evidence>
<comment type="similarity">
    <text evidence="2">Belongs to the janus family.</text>
</comment>
<dbReference type="Gene3D" id="3.50.20.20">
    <property type="entry name" value="Janus/Ocnus"/>
    <property type="match status" value="1"/>
</dbReference>
<dbReference type="GO" id="GO:0101006">
    <property type="term" value="F:protein histidine phosphatase activity"/>
    <property type="evidence" value="ECO:0007669"/>
    <property type="project" value="TreeGrafter"/>
</dbReference>
<dbReference type="GO" id="GO:0005829">
    <property type="term" value="C:cytosol"/>
    <property type="evidence" value="ECO:0007669"/>
    <property type="project" value="TreeGrafter"/>
</dbReference>
<dbReference type="STRING" id="947166.A0A1D1UY16"/>
<evidence type="ECO:0000256" key="4">
    <source>
        <dbReference type="ARBA" id="ARBA00022928"/>
    </source>
</evidence>
<dbReference type="PANTHER" id="PTHR12258:SF5">
    <property type="entry name" value="BCDNA.GH02250-RELATED"/>
    <property type="match status" value="1"/>
</dbReference>
<sequence>MSIKEVPDVEIDDSGIFKYVLIKATDKDNQSKNIVRGNASAEYHANVFEKTEKELKKKGISTECLGGGRIERNGNVISVYGHSIGYGKADHEVTVSILKKAFPSSKLTWSNEGY</sequence>
<evidence type="ECO:0000313" key="8">
    <source>
        <dbReference type="Proteomes" id="UP000186922"/>
    </source>
</evidence>
<dbReference type="SUPFAM" id="SSF143724">
    <property type="entry name" value="PHP14-like"/>
    <property type="match status" value="1"/>
</dbReference>
<comment type="caution">
    <text evidence="7">The sequence shown here is derived from an EMBL/GenBank/DDBJ whole genome shotgun (WGS) entry which is preliminary data.</text>
</comment>
<reference evidence="7 8" key="1">
    <citation type="journal article" date="2016" name="Nat. Commun.">
        <title>Extremotolerant tardigrade genome and improved radiotolerance of human cultured cells by tardigrade-unique protein.</title>
        <authorList>
            <person name="Hashimoto T."/>
            <person name="Horikawa D.D."/>
            <person name="Saito Y."/>
            <person name="Kuwahara H."/>
            <person name="Kozuka-Hata H."/>
            <person name="Shin-I T."/>
            <person name="Minakuchi Y."/>
            <person name="Ohishi K."/>
            <person name="Motoyama A."/>
            <person name="Aizu T."/>
            <person name="Enomoto A."/>
            <person name="Kondo K."/>
            <person name="Tanaka S."/>
            <person name="Hara Y."/>
            <person name="Koshikawa S."/>
            <person name="Sagara H."/>
            <person name="Miura T."/>
            <person name="Yokobori S."/>
            <person name="Miyagawa K."/>
            <person name="Suzuki Y."/>
            <person name="Kubo T."/>
            <person name="Oyama M."/>
            <person name="Kohara Y."/>
            <person name="Fujiyama A."/>
            <person name="Arakawa K."/>
            <person name="Katayama T."/>
            <person name="Toyoda A."/>
            <person name="Kunieda T."/>
        </authorList>
    </citation>
    <scope>NUCLEOTIDE SEQUENCE [LARGE SCALE GENOMIC DNA]</scope>
    <source>
        <strain evidence="7 8">YOKOZUNA-1</strain>
    </source>
</reference>
<dbReference type="InterPro" id="IPR007702">
    <property type="entry name" value="Janus"/>
</dbReference>
<accession>A0A1D1UY16</accession>
<dbReference type="Pfam" id="PF05005">
    <property type="entry name" value="Ocnus"/>
    <property type="match status" value="1"/>
</dbReference>
<dbReference type="InterPro" id="IPR038596">
    <property type="entry name" value="Janus_sf"/>
</dbReference>
<keyword evidence="4" id="KW-0726">Sexual differentiation</keyword>
<evidence type="ECO:0000256" key="5">
    <source>
        <dbReference type="PIRSR" id="PIRSR607702-1"/>
    </source>
</evidence>
<evidence type="ECO:0000256" key="6">
    <source>
        <dbReference type="PIRSR" id="PIRSR607702-2"/>
    </source>
</evidence>
<dbReference type="Proteomes" id="UP000186922">
    <property type="component" value="Unassembled WGS sequence"/>
</dbReference>
<protein>
    <submittedName>
        <fullName evidence="7">Uncharacterized protein</fullName>
    </submittedName>
</protein>
<feature type="binding site" evidence="6">
    <location>
        <position position="18"/>
    </location>
    <ligand>
        <name>substrate</name>
    </ligand>
</feature>